<comment type="caution">
    <text evidence="1">The sequence shown here is derived from an EMBL/GenBank/DDBJ whole genome shotgun (WGS) entry which is preliminary data.</text>
</comment>
<accession>A0A1A7BVV6</accession>
<organism evidence="1 2">
    <name type="scientific">Janthinobacterium psychrotolerans</name>
    <dbReference type="NCBI Taxonomy" id="1747903"/>
    <lineage>
        <taxon>Bacteria</taxon>
        <taxon>Pseudomonadati</taxon>
        <taxon>Pseudomonadota</taxon>
        <taxon>Betaproteobacteria</taxon>
        <taxon>Burkholderiales</taxon>
        <taxon>Oxalobacteraceae</taxon>
        <taxon>Janthinobacterium</taxon>
    </lineage>
</organism>
<dbReference type="InterPro" id="IPR022280">
    <property type="entry name" value="PRTRC_protein-B"/>
</dbReference>
<evidence type="ECO:0000313" key="1">
    <source>
        <dbReference type="EMBL" id="OBV37696.1"/>
    </source>
</evidence>
<sequence length="249" mass="27098">MKTVDIVSSADATLHLTRAILLYQSSGGYNHVYASTHPIDIDASNPTRRVIGAGAPMQRADLIDFAAAIHTQTAHAGFVPENLLYTSPNLMAWWVPAAVRMTWFKTTLPEIGTVHGPAAHPALIFVAGQGGWHVFALRESARPTPDTPLYHAPHFNVNDSGRICTGNVQIPDNLGAEAMAGYENAFFRSHFTHTNRQKPRAVRSKGGLTALWVSQLANPDAAAMQRALAPAKETLRTVIKRITHSHNDD</sequence>
<dbReference type="Pfam" id="PF14460">
    <property type="entry name" value="Prok-E2_D"/>
    <property type="match status" value="1"/>
</dbReference>
<reference evidence="1 2" key="1">
    <citation type="submission" date="2016-04" db="EMBL/GenBank/DDBJ databases">
        <title>Draft genome sequence of Janthinobacterium psychrotolerans sp. nov., isolated from freshwater sediments in Denmark.</title>
        <authorList>
            <person name="Gong X."/>
            <person name="Skrivergaard S."/>
            <person name="Korsgaard B.S."/>
            <person name="Schreiber L."/>
            <person name="Marshall I.P."/>
            <person name="Finster K."/>
            <person name="Schramm A."/>
        </authorList>
    </citation>
    <scope>NUCLEOTIDE SEQUENCE [LARGE SCALE GENOMIC DNA]</scope>
    <source>
        <strain evidence="1 2">S3-2</strain>
    </source>
</reference>
<dbReference type="InterPro" id="IPR032787">
    <property type="entry name" value="Prok-E2_D"/>
</dbReference>
<protein>
    <submittedName>
        <fullName evidence="1">PRTRC system protein B</fullName>
    </submittedName>
</protein>
<dbReference type="Proteomes" id="UP000092713">
    <property type="component" value="Unassembled WGS sequence"/>
</dbReference>
<dbReference type="EMBL" id="LOCQ01000060">
    <property type="protein sequence ID" value="OBV37696.1"/>
    <property type="molecule type" value="Genomic_DNA"/>
</dbReference>
<dbReference type="NCBIfam" id="TIGR03737">
    <property type="entry name" value="PRTRC_B"/>
    <property type="match status" value="1"/>
</dbReference>
<keyword evidence="2" id="KW-1185">Reference proteome</keyword>
<proteinExistence type="predicted"/>
<dbReference type="RefSeq" id="WP_065309907.1">
    <property type="nucleotide sequence ID" value="NZ_LOCQ01000060.1"/>
</dbReference>
<dbReference type="AlphaFoldDB" id="A0A1A7BVV6"/>
<name>A0A1A7BVV6_9BURK</name>
<dbReference type="STRING" id="1747903.ASR47_1003360"/>
<gene>
    <name evidence="1" type="ORF">ASR47_1003360</name>
</gene>
<evidence type="ECO:0000313" key="2">
    <source>
        <dbReference type="Proteomes" id="UP000092713"/>
    </source>
</evidence>